<proteinExistence type="predicted"/>
<sequence length="148" mass="17188">MENIESRIKDIAIGLSVPSEKIKLVYDNVKSKGIMHGDDLRQLTEIGMPMVKELCALYGKTTTEIQLMVQNGEIDFKHFGAVFLYLTNEGGMFYELKKKQSQIWGYQYKEALKQIIMKAYNVGWFDSENKGLDDYSAEKYYKENFEKI</sequence>
<protein>
    <submittedName>
        <fullName evidence="1">Uncharacterized protein</fullName>
    </submittedName>
</protein>
<evidence type="ECO:0000313" key="2">
    <source>
        <dbReference type="Proteomes" id="UP000256512"/>
    </source>
</evidence>
<dbReference type="InterPro" id="IPR013491">
    <property type="entry name" value="Tape_meas_N"/>
</dbReference>
<dbReference type="NCBIfam" id="TIGR02675">
    <property type="entry name" value="tape_meas_nterm"/>
    <property type="match status" value="1"/>
</dbReference>
<dbReference type="RefSeq" id="WP_115948886.1">
    <property type="nucleotide sequence ID" value="NZ_QNVS01000003.1"/>
</dbReference>
<dbReference type="Proteomes" id="UP000256512">
    <property type="component" value="Unassembled WGS sequence"/>
</dbReference>
<name>A0A3D9BU18_9FLAO</name>
<organism evidence="1 2">
    <name type="scientific">Chryseobacterium piscium</name>
    <dbReference type="NCBI Taxonomy" id="333702"/>
    <lineage>
        <taxon>Bacteria</taxon>
        <taxon>Pseudomonadati</taxon>
        <taxon>Bacteroidota</taxon>
        <taxon>Flavobacteriia</taxon>
        <taxon>Flavobacteriales</taxon>
        <taxon>Weeksellaceae</taxon>
        <taxon>Chryseobacterium group</taxon>
        <taxon>Chryseobacterium</taxon>
    </lineage>
</organism>
<dbReference type="EMBL" id="QNVS01000003">
    <property type="protein sequence ID" value="REC56988.1"/>
    <property type="molecule type" value="Genomic_DNA"/>
</dbReference>
<keyword evidence="2" id="KW-1185">Reference proteome</keyword>
<dbReference type="AlphaFoldDB" id="A0A3D9BU18"/>
<reference evidence="1 2" key="1">
    <citation type="journal article" date="2006" name="Int. J. Syst. Evol. Microbiol.">
        <title>Chryseobacterium piscium sp. nov., isolated from fish of the South Atlantic Ocean off South Africa.</title>
        <authorList>
            <person name="de Beer H."/>
            <person name="Hugo C.J."/>
            <person name="Jooste P.J."/>
            <person name="Vancanneyt M."/>
            <person name="Coenye T."/>
            <person name="Vandamme P."/>
        </authorList>
    </citation>
    <scope>NUCLEOTIDE SEQUENCE [LARGE SCALE GENOMIC DNA]</scope>
    <source>
        <strain evidence="1 2">CCUG 51923</strain>
    </source>
</reference>
<comment type="caution">
    <text evidence="1">The sequence shown here is derived from an EMBL/GenBank/DDBJ whole genome shotgun (WGS) entry which is preliminary data.</text>
</comment>
<accession>A0A3D9BU18</accession>
<evidence type="ECO:0000313" key="1">
    <source>
        <dbReference type="EMBL" id="REC56988.1"/>
    </source>
</evidence>
<gene>
    <name evidence="1" type="ORF">DRF62_02180</name>
</gene>